<sequence length="243" mass="27176">MTAHSVVSRQEWLDARLALLAKEKDLTHRHDALAQERLQLPWVRVEKNYVFHGPDGKVTLGELFGDKDQLLIYHFMLGPEWEQGCPSCSMAADTMDANVVHLAARDVAFAMVSRAPMDQIAAFKKRMGWKAEWVSSSGTEFNTDFAVSLPAGDLKSHWYNFGTQGHPSEEGPGMSAFFKDEDGTVYHTYSTYARGLEGLLGVYTMLDVAPKGRNEDGLPWPMAWVKHHDRYETAKPAASCCGH</sequence>
<proteinExistence type="predicted"/>
<dbReference type="Pfam" id="PF05988">
    <property type="entry name" value="DUF899"/>
    <property type="match status" value="1"/>
</dbReference>
<name>A0ABW1E9P3_9BACT</name>
<dbReference type="Proteomes" id="UP001596091">
    <property type="component" value="Unassembled WGS sequence"/>
</dbReference>
<dbReference type="RefSeq" id="WP_263335136.1">
    <property type="nucleotide sequence ID" value="NZ_JAGSYH010000002.1"/>
</dbReference>
<dbReference type="InterPro" id="IPR036249">
    <property type="entry name" value="Thioredoxin-like_sf"/>
</dbReference>
<protein>
    <submittedName>
        <fullName evidence="1">DUF899 domain-containing protein</fullName>
    </submittedName>
</protein>
<evidence type="ECO:0000313" key="1">
    <source>
        <dbReference type="EMBL" id="MFC5860778.1"/>
    </source>
</evidence>
<accession>A0ABW1E9P3</accession>
<dbReference type="InterPro" id="IPR010296">
    <property type="entry name" value="DUF899_thioredox"/>
</dbReference>
<evidence type="ECO:0000313" key="2">
    <source>
        <dbReference type="Proteomes" id="UP001596091"/>
    </source>
</evidence>
<dbReference type="Gene3D" id="3.40.30.10">
    <property type="entry name" value="Glutaredoxin"/>
    <property type="match status" value="1"/>
</dbReference>
<dbReference type="SUPFAM" id="SSF52833">
    <property type="entry name" value="Thioredoxin-like"/>
    <property type="match status" value="1"/>
</dbReference>
<keyword evidence="2" id="KW-1185">Reference proteome</keyword>
<dbReference type="EMBL" id="JBHSPH010000001">
    <property type="protein sequence ID" value="MFC5860778.1"/>
    <property type="molecule type" value="Genomic_DNA"/>
</dbReference>
<comment type="caution">
    <text evidence="1">The sequence shown here is derived from an EMBL/GenBank/DDBJ whole genome shotgun (WGS) entry which is preliminary data.</text>
</comment>
<organism evidence="1 2">
    <name type="scientific">Acidicapsa dinghuensis</name>
    <dbReference type="NCBI Taxonomy" id="2218256"/>
    <lineage>
        <taxon>Bacteria</taxon>
        <taxon>Pseudomonadati</taxon>
        <taxon>Acidobacteriota</taxon>
        <taxon>Terriglobia</taxon>
        <taxon>Terriglobales</taxon>
        <taxon>Acidobacteriaceae</taxon>
        <taxon>Acidicapsa</taxon>
    </lineage>
</organism>
<reference evidence="2" key="1">
    <citation type="journal article" date="2019" name="Int. J. Syst. Evol. Microbiol.">
        <title>The Global Catalogue of Microorganisms (GCM) 10K type strain sequencing project: providing services to taxonomists for standard genome sequencing and annotation.</title>
        <authorList>
            <consortium name="The Broad Institute Genomics Platform"/>
            <consortium name="The Broad Institute Genome Sequencing Center for Infectious Disease"/>
            <person name="Wu L."/>
            <person name="Ma J."/>
        </authorList>
    </citation>
    <scope>NUCLEOTIDE SEQUENCE [LARGE SCALE GENOMIC DNA]</scope>
    <source>
        <strain evidence="2">JCM 4087</strain>
    </source>
</reference>
<gene>
    <name evidence="1" type="ORF">ACFPT7_00570</name>
</gene>